<gene>
    <name evidence="11" type="ORF">H0E84_11945</name>
</gene>
<dbReference type="InterPro" id="IPR049278">
    <property type="entry name" value="MS_channel_C"/>
</dbReference>
<dbReference type="Gene3D" id="3.30.70.100">
    <property type="match status" value="1"/>
</dbReference>
<dbReference type="SUPFAM" id="SSF82861">
    <property type="entry name" value="Mechanosensitive channel protein MscS (YggB), transmembrane region"/>
    <property type="match status" value="1"/>
</dbReference>
<dbReference type="Pfam" id="PF21082">
    <property type="entry name" value="MS_channel_3rd"/>
    <property type="match status" value="1"/>
</dbReference>
<evidence type="ECO:0000256" key="8">
    <source>
        <dbReference type="SAM" id="MobiDB-lite"/>
    </source>
</evidence>
<dbReference type="EMBL" id="JACCKA010000072">
    <property type="protein sequence ID" value="NZA27091.1"/>
    <property type="molecule type" value="Genomic_DNA"/>
</dbReference>
<dbReference type="GO" id="GO:0008381">
    <property type="term" value="F:mechanosensitive monoatomic ion channel activity"/>
    <property type="evidence" value="ECO:0007669"/>
    <property type="project" value="InterPro"/>
</dbReference>
<keyword evidence="7" id="KW-0407">Ion channel</keyword>
<protein>
    <recommendedName>
        <fullName evidence="7">Small-conductance mechanosensitive channel</fullName>
    </recommendedName>
</protein>
<name>A0A853JCV2_9GAMM</name>
<feature type="compositionally biased region" description="Pro residues" evidence="8">
    <location>
        <begin position="411"/>
        <end position="420"/>
    </location>
</feature>
<dbReference type="PANTHER" id="PTHR30221">
    <property type="entry name" value="SMALL-CONDUCTANCE MECHANOSENSITIVE CHANNEL"/>
    <property type="match status" value="1"/>
</dbReference>
<keyword evidence="12" id="KW-1185">Reference proteome</keyword>
<keyword evidence="5 7" id="KW-1133">Transmembrane helix</keyword>
<keyword evidence="9" id="KW-0732">Signal</keyword>
<evidence type="ECO:0000256" key="9">
    <source>
        <dbReference type="SAM" id="SignalP"/>
    </source>
</evidence>
<dbReference type="InterPro" id="IPR007055">
    <property type="entry name" value="BON_dom"/>
</dbReference>
<evidence type="ECO:0000256" key="2">
    <source>
        <dbReference type="ARBA" id="ARBA00008017"/>
    </source>
</evidence>
<reference evidence="11 12" key="1">
    <citation type="submission" date="2020-07" db="EMBL/GenBank/DDBJ databases">
        <title>Luteimonas sp. SJ-92.</title>
        <authorList>
            <person name="Huang X.-X."/>
            <person name="Xu L."/>
            <person name="Sun J.-Q."/>
        </authorList>
    </citation>
    <scope>NUCLEOTIDE SEQUENCE [LARGE SCALE GENOMIC DNA]</scope>
    <source>
        <strain evidence="11 12">SJ-92</strain>
    </source>
</reference>
<keyword evidence="7" id="KW-0997">Cell inner membrane</keyword>
<accession>A0A853JCV2</accession>
<evidence type="ECO:0000256" key="5">
    <source>
        <dbReference type="ARBA" id="ARBA00022989"/>
    </source>
</evidence>
<feature type="transmembrane region" description="Helical" evidence="7">
    <location>
        <begin position="207"/>
        <end position="228"/>
    </location>
</feature>
<dbReference type="Proteomes" id="UP000578091">
    <property type="component" value="Unassembled WGS sequence"/>
</dbReference>
<comment type="caution">
    <text evidence="7">Lacks conserved residue(s) required for the propagation of feature annotation.</text>
</comment>
<dbReference type="InterPro" id="IPR010920">
    <property type="entry name" value="LSM_dom_sf"/>
</dbReference>
<sequence length="460" mass="48663">MPRRLALLLCLACLAPAPPADAAPAPVHTPAQAQADAADPPGPDPAVVAALRDADRAVQERLAARLAVIPGLEKARVEVSGGVATLRGLAADDARRQLAATIAGQTQDVVLVENRLELDTDVRTRSAPVFAAAAERLRNLVAALPLLLVAAAIVLAAWWLGRWLSLRPGLQRRMRRNPFLVDLARQAIRIGALLAGLVLALDLLDAGALVGALLGTAGVVGIAVGFAFRDVAENYIAGILLSLRQPFAPHDHVVIDGHEGKVAALTSRATILVTLDGNHLRLPNALVFKGVMLNYSRNPRRQFAFEAGIANDASVSRAQRVAREALARIDGILDDPAPAVLVAALGESTTNLRISAWIDQGDTSFAAARSEAIRLVKRAFQEHGIDMPDPGYRIELRQAAPEPEATGATPPARPAPPAPHAEPEAEASADLRAEHHIDRQIDRDHAATAGNLLDPDAPRE</sequence>
<dbReference type="InterPro" id="IPR023408">
    <property type="entry name" value="MscS_beta-dom_sf"/>
</dbReference>
<dbReference type="InterPro" id="IPR006685">
    <property type="entry name" value="MscS_channel_2nd"/>
</dbReference>
<organism evidence="11 12">
    <name type="scientific">Luteimonas salinisoli</name>
    <dbReference type="NCBI Taxonomy" id="2752307"/>
    <lineage>
        <taxon>Bacteria</taxon>
        <taxon>Pseudomonadati</taxon>
        <taxon>Pseudomonadota</taxon>
        <taxon>Gammaproteobacteria</taxon>
        <taxon>Lysobacterales</taxon>
        <taxon>Lysobacteraceae</taxon>
        <taxon>Luteimonas</taxon>
    </lineage>
</organism>
<dbReference type="AlphaFoldDB" id="A0A853JCV2"/>
<evidence type="ECO:0000256" key="6">
    <source>
        <dbReference type="ARBA" id="ARBA00023136"/>
    </source>
</evidence>
<keyword evidence="7" id="KW-0813">Transport</keyword>
<keyword evidence="7" id="KW-0406">Ion transport</keyword>
<evidence type="ECO:0000259" key="10">
    <source>
        <dbReference type="PROSITE" id="PS50914"/>
    </source>
</evidence>
<evidence type="ECO:0000313" key="12">
    <source>
        <dbReference type="Proteomes" id="UP000578091"/>
    </source>
</evidence>
<proteinExistence type="inferred from homology"/>
<feature type="chain" id="PRO_5033030252" description="Small-conductance mechanosensitive channel" evidence="9">
    <location>
        <begin position="23"/>
        <end position="460"/>
    </location>
</feature>
<feature type="compositionally biased region" description="Basic and acidic residues" evidence="8">
    <location>
        <begin position="429"/>
        <end position="446"/>
    </location>
</feature>
<keyword evidence="6 7" id="KW-0472">Membrane</keyword>
<dbReference type="PROSITE" id="PS50914">
    <property type="entry name" value="BON"/>
    <property type="match status" value="1"/>
</dbReference>
<dbReference type="RefSeq" id="WP_180678873.1">
    <property type="nucleotide sequence ID" value="NZ_JACCKA010000072.1"/>
</dbReference>
<dbReference type="PANTHER" id="PTHR30221:SF1">
    <property type="entry name" value="SMALL-CONDUCTANCE MECHANOSENSITIVE CHANNEL"/>
    <property type="match status" value="1"/>
</dbReference>
<dbReference type="InterPro" id="IPR045275">
    <property type="entry name" value="MscS_archaea/bacteria_type"/>
</dbReference>
<dbReference type="InterPro" id="IPR011014">
    <property type="entry name" value="MscS_channel_TM-2"/>
</dbReference>
<dbReference type="GO" id="GO:0005886">
    <property type="term" value="C:plasma membrane"/>
    <property type="evidence" value="ECO:0007669"/>
    <property type="project" value="UniProtKB-SubCell"/>
</dbReference>
<comment type="caution">
    <text evidence="11">The sequence shown here is derived from an EMBL/GenBank/DDBJ whole genome shotgun (WGS) entry which is preliminary data.</text>
</comment>
<evidence type="ECO:0000313" key="11">
    <source>
        <dbReference type="EMBL" id="NZA27091.1"/>
    </source>
</evidence>
<keyword evidence="3" id="KW-1003">Cell membrane</keyword>
<comment type="subunit">
    <text evidence="7">Homoheptamer.</text>
</comment>
<evidence type="ECO:0000256" key="4">
    <source>
        <dbReference type="ARBA" id="ARBA00022692"/>
    </source>
</evidence>
<feature type="transmembrane region" description="Helical" evidence="7">
    <location>
        <begin position="180"/>
        <end position="201"/>
    </location>
</feature>
<evidence type="ECO:0000256" key="7">
    <source>
        <dbReference type="RuleBase" id="RU369025"/>
    </source>
</evidence>
<comment type="similarity">
    <text evidence="2 7">Belongs to the MscS (TC 1.A.23) family.</text>
</comment>
<dbReference type="InterPro" id="IPR011066">
    <property type="entry name" value="MscS_channel_C_sf"/>
</dbReference>
<evidence type="ECO:0000256" key="1">
    <source>
        <dbReference type="ARBA" id="ARBA00004651"/>
    </source>
</evidence>
<dbReference type="SUPFAM" id="SSF50182">
    <property type="entry name" value="Sm-like ribonucleoproteins"/>
    <property type="match status" value="1"/>
</dbReference>
<dbReference type="Gene3D" id="2.30.30.60">
    <property type="match status" value="1"/>
</dbReference>
<feature type="compositionally biased region" description="Low complexity" evidence="8">
    <location>
        <begin position="22"/>
        <end position="45"/>
    </location>
</feature>
<dbReference type="Pfam" id="PF00924">
    <property type="entry name" value="MS_channel_2nd"/>
    <property type="match status" value="1"/>
</dbReference>
<dbReference type="Gene3D" id="1.10.287.1260">
    <property type="match status" value="1"/>
</dbReference>
<feature type="signal peptide" evidence="9">
    <location>
        <begin position="1"/>
        <end position="22"/>
    </location>
</feature>
<feature type="region of interest" description="Disordered" evidence="8">
    <location>
        <begin position="402"/>
        <end position="460"/>
    </location>
</feature>
<feature type="domain" description="BON" evidence="10">
    <location>
        <begin position="54"/>
        <end position="120"/>
    </location>
</feature>
<keyword evidence="4 7" id="KW-0812">Transmembrane</keyword>
<comment type="function">
    <text evidence="7">Mechanosensitive channel that participates in the regulation of osmotic pressure changes within the cell, opening in response to stretch forces in the membrane lipid bilayer, without the need for other proteins. Contributes to normal resistance to hypoosmotic shock. Forms an ion channel of 1.0 nanosiemens conductance with a slight preference for anions.</text>
</comment>
<evidence type="ECO:0000256" key="3">
    <source>
        <dbReference type="ARBA" id="ARBA00022475"/>
    </source>
</evidence>
<feature type="region of interest" description="Disordered" evidence="8">
    <location>
        <begin position="21"/>
        <end position="45"/>
    </location>
</feature>
<dbReference type="SUPFAM" id="SSF82689">
    <property type="entry name" value="Mechanosensitive channel protein MscS (YggB), C-terminal domain"/>
    <property type="match status" value="1"/>
</dbReference>
<comment type="subcellular location">
    <subcellularLocation>
        <location evidence="7">Cell inner membrane</location>
        <topology evidence="7">Multi-pass membrane protein</topology>
    </subcellularLocation>
    <subcellularLocation>
        <location evidence="1">Cell membrane</location>
        <topology evidence="1">Multi-pass membrane protein</topology>
    </subcellularLocation>
</comment>
<feature type="transmembrane region" description="Helical" evidence="7">
    <location>
        <begin position="140"/>
        <end position="160"/>
    </location>
</feature>
<dbReference type="Pfam" id="PF04972">
    <property type="entry name" value="BON"/>
    <property type="match status" value="1"/>
</dbReference>